<evidence type="ECO:0000259" key="2">
    <source>
        <dbReference type="PROSITE" id="PS50822"/>
    </source>
</evidence>
<feature type="domain" description="Piwi" evidence="2">
    <location>
        <begin position="12"/>
        <end position="79"/>
    </location>
</feature>
<dbReference type="Pfam" id="PF02171">
    <property type="entry name" value="Piwi"/>
    <property type="match status" value="1"/>
</dbReference>
<dbReference type="InterPro" id="IPR003165">
    <property type="entry name" value="Piwi"/>
</dbReference>
<dbReference type="SUPFAM" id="SSF53098">
    <property type="entry name" value="Ribonuclease H-like"/>
    <property type="match status" value="1"/>
</dbReference>
<feature type="chain" id="PRO_5029447283" description="Piwi domain-containing protein" evidence="1">
    <location>
        <begin position="17"/>
        <end position="79"/>
    </location>
</feature>
<dbReference type="GO" id="GO:0003676">
    <property type="term" value="F:nucleic acid binding"/>
    <property type="evidence" value="ECO:0007669"/>
    <property type="project" value="InterPro"/>
</dbReference>
<evidence type="ECO:0000313" key="4">
    <source>
        <dbReference type="Proteomes" id="UP000541444"/>
    </source>
</evidence>
<keyword evidence="1" id="KW-0732">Signal</keyword>
<dbReference type="InterPro" id="IPR012337">
    <property type="entry name" value="RNaseH-like_sf"/>
</dbReference>
<dbReference type="Proteomes" id="UP000541444">
    <property type="component" value="Unassembled WGS sequence"/>
</dbReference>
<evidence type="ECO:0000313" key="3">
    <source>
        <dbReference type="EMBL" id="KAF6157743.1"/>
    </source>
</evidence>
<dbReference type="OrthoDB" id="1930113at2759"/>
<sequence length="79" mass="8838">MLLMTVCSLSLQACQSLEPNYLPRLTFAIVQKRHQTRLIAADRNFDGKSGNIMPGTVVDTMICHPAEFDFYLCSHAGIH</sequence>
<dbReference type="EMBL" id="JACGCM010001272">
    <property type="protein sequence ID" value="KAF6157743.1"/>
    <property type="molecule type" value="Genomic_DNA"/>
</dbReference>
<dbReference type="InterPro" id="IPR036397">
    <property type="entry name" value="RNaseH_sf"/>
</dbReference>
<dbReference type="Gene3D" id="3.30.420.10">
    <property type="entry name" value="Ribonuclease H-like superfamily/Ribonuclease H"/>
    <property type="match status" value="1"/>
</dbReference>
<comment type="caution">
    <text evidence="3">The sequence shown here is derived from an EMBL/GenBank/DDBJ whole genome shotgun (WGS) entry which is preliminary data.</text>
</comment>
<dbReference type="PROSITE" id="PS50822">
    <property type="entry name" value="PIWI"/>
    <property type="match status" value="1"/>
</dbReference>
<dbReference type="AlphaFoldDB" id="A0A7J7MSA2"/>
<proteinExistence type="predicted"/>
<gene>
    <name evidence="3" type="ORF">GIB67_037316</name>
</gene>
<feature type="signal peptide" evidence="1">
    <location>
        <begin position="1"/>
        <end position="16"/>
    </location>
</feature>
<dbReference type="PANTHER" id="PTHR22891">
    <property type="entry name" value="EUKARYOTIC TRANSLATION INITIATION FACTOR 2C"/>
    <property type="match status" value="1"/>
</dbReference>
<name>A0A7J7MSA2_9MAGN</name>
<feature type="non-terminal residue" evidence="3">
    <location>
        <position position="1"/>
    </location>
</feature>
<keyword evidence="4" id="KW-1185">Reference proteome</keyword>
<reference evidence="3 4" key="1">
    <citation type="journal article" date="2020" name="IScience">
        <title>Genome Sequencing of the Endangered Kingdonia uniflora (Circaeasteraceae, Ranunculales) Reveals Potential Mechanisms of Evolutionary Specialization.</title>
        <authorList>
            <person name="Sun Y."/>
            <person name="Deng T."/>
            <person name="Zhang A."/>
            <person name="Moore M.J."/>
            <person name="Landis J.B."/>
            <person name="Lin N."/>
            <person name="Zhang H."/>
            <person name="Zhang X."/>
            <person name="Huang J."/>
            <person name="Zhang X."/>
            <person name="Sun H."/>
            <person name="Wang H."/>
        </authorList>
    </citation>
    <scope>NUCLEOTIDE SEQUENCE [LARGE SCALE GENOMIC DNA]</scope>
    <source>
        <strain evidence="3">TB1705</strain>
        <tissue evidence="3">Leaf</tissue>
    </source>
</reference>
<evidence type="ECO:0000256" key="1">
    <source>
        <dbReference type="SAM" id="SignalP"/>
    </source>
</evidence>
<accession>A0A7J7MSA2</accession>
<protein>
    <recommendedName>
        <fullName evidence="2">Piwi domain-containing protein</fullName>
    </recommendedName>
</protein>
<organism evidence="3 4">
    <name type="scientific">Kingdonia uniflora</name>
    <dbReference type="NCBI Taxonomy" id="39325"/>
    <lineage>
        <taxon>Eukaryota</taxon>
        <taxon>Viridiplantae</taxon>
        <taxon>Streptophyta</taxon>
        <taxon>Embryophyta</taxon>
        <taxon>Tracheophyta</taxon>
        <taxon>Spermatophyta</taxon>
        <taxon>Magnoliopsida</taxon>
        <taxon>Ranunculales</taxon>
        <taxon>Circaeasteraceae</taxon>
        <taxon>Kingdonia</taxon>
    </lineage>
</organism>